<dbReference type="InterPro" id="IPR043128">
    <property type="entry name" value="Rev_trsase/Diguanyl_cyclase"/>
</dbReference>
<dbReference type="FunFam" id="3.30.420.10:FF:000032">
    <property type="entry name" value="Retrovirus-related Pol polyprotein from transposon 297-like Protein"/>
    <property type="match status" value="1"/>
</dbReference>
<comment type="caution">
    <text evidence="7">The sequence shown here is derived from an EMBL/GenBank/DDBJ whole genome shotgun (WGS) entry which is preliminary data.</text>
</comment>
<dbReference type="GO" id="GO:0003676">
    <property type="term" value="F:nucleic acid binding"/>
    <property type="evidence" value="ECO:0007669"/>
    <property type="project" value="InterPro"/>
</dbReference>
<feature type="region of interest" description="Disordered" evidence="4">
    <location>
        <begin position="981"/>
        <end position="1004"/>
    </location>
</feature>
<dbReference type="Pfam" id="PF00665">
    <property type="entry name" value="rve"/>
    <property type="match status" value="1"/>
</dbReference>
<dbReference type="Pfam" id="PF00078">
    <property type="entry name" value="RVT_1"/>
    <property type="match status" value="1"/>
</dbReference>
<dbReference type="Pfam" id="PF17919">
    <property type="entry name" value="RT_RNaseH_2"/>
    <property type="match status" value="1"/>
</dbReference>
<feature type="region of interest" description="Disordered" evidence="4">
    <location>
        <begin position="486"/>
        <end position="506"/>
    </location>
</feature>
<dbReference type="InterPro" id="IPR048270">
    <property type="entry name" value="PNMA_C"/>
</dbReference>
<dbReference type="GO" id="GO:0015074">
    <property type="term" value="P:DNA integration"/>
    <property type="evidence" value="ECO:0007669"/>
    <property type="project" value="InterPro"/>
</dbReference>
<dbReference type="FunFam" id="3.10.10.10:FF:000004">
    <property type="entry name" value="Uncharacterized protein"/>
    <property type="match status" value="1"/>
</dbReference>
<accession>A0A9Q1ID09</accession>
<evidence type="ECO:0000256" key="3">
    <source>
        <dbReference type="ARBA" id="ARBA00039658"/>
    </source>
</evidence>
<dbReference type="SUPFAM" id="SSF56672">
    <property type="entry name" value="DNA/RNA polymerases"/>
    <property type="match status" value="1"/>
</dbReference>
<dbReference type="InterPro" id="IPR012337">
    <property type="entry name" value="RNaseH-like_sf"/>
</dbReference>
<dbReference type="InterPro" id="IPR001584">
    <property type="entry name" value="Integrase_cat-core"/>
</dbReference>
<organism evidence="7 8">
    <name type="scientific">Synaphobranchus kaupii</name>
    <name type="common">Kaup's arrowtooth eel</name>
    <dbReference type="NCBI Taxonomy" id="118154"/>
    <lineage>
        <taxon>Eukaryota</taxon>
        <taxon>Metazoa</taxon>
        <taxon>Chordata</taxon>
        <taxon>Craniata</taxon>
        <taxon>Vertebrata</taxon>
        <taxon>Euteleostomi</taxon>
        <taxon>Actinopterygii</taxon>
        <taxon>Neopterygii</taxon>
        <taxon>Teleostei</taxon>
        <taxon>Anguilliformes</taxon>
        <taxon>Synaphobranchidae</taxon>
        <taxon>Synaphobranchus</taxon>
    </lineage>
</organism>
<evidence type="ECO:0000256" key="2">
    <source>
        <dbReference type="ARBA" id="ARBA00012180"/>
    </source>
</evidence>
<evidence type="ECO:0000256" key="4">
    <source>
        <dbReference type="SAM" id="MobiDB-lite"/>
    </source>
</evidence>
<dbReference type="PANTHER" id="PTHR37984">
    <property type="entry name" value="PROTEIN CBG26694"/>
    <property type="match status" value="1"/>
</dbReference>
<dbReference type="InterPro" id="IPR041577">
    <property type="entry name" value="RT_RNaseH_2"/>
</dbReference>
<dbReference type="InterPro" id="IPR041588">
    <property type="entry name" value="Integrase_H2C2"/>
</dbReference>
<sequence>MAPSKGLSPKTQTDTSYHIRALTSVYIPVASKTATQTYLSELKDIAKQAGKDFAAVLREELSIISDAVDLHNSETPSEDEERNSPDASEQHVPGTAAQTSPLPSTAPEQHVQPESNWFPSPVSSKEKAQPALKLSDVNPPDIQKVIVEHIVRNEDSAMQVHTSLRLRPFSGRCPRPNNEVDYETWRSNVELLLKDTKQSELYKSRKLLESLSSPAIDIVKHLTPESPPNVYLEILDSAFGTVEDGDDLFAKYLNTMQDNGSQVTTIPNSFYQENLSHFPINSLNDLLEVEGANGQNVPYLGYVEVTIKFPKSLLGVDIEVPTLALIVPDMRSTMSSVLIGTNTLDVLYDQYADIAPQNCESLPYGYRVILKTLEIRKRQSVDSSLGKVRLRSTDSETIAAGQTKVLEGSVSCRTPAAGRWVMVESPKSVSLPGGILVTDGLASLPCKLSRCIPVILKNESDHDITLSPKAVIAEIHAVKSVQPIKSLNSDTPTKPDQKPNLKFDFGNSPVPSEWKERITDKLNSMPEVFAQHELDFGRTDKIKHHINLSDKTPFKHRPRPIHPTDIEAVRNHLRQLLDAEVIRESESPFSSPIVVVRKKDGDIRLCIDYRRLNLQTVKDSYALPNLEESFSALTGSKWFSVLDLKSGFYQIEMEETDKHKTAFVCPLGFFEFNRMPQGITNAPSTFQRLMERCIGELNLKQALVFLDDLIIFSSTLEEHEERLVRVLNQLKEFGLKLSAKKCKFFQTSVKYLGHIISEEGVETDSEKIAALKTWPKPNNLKELRTFLGFCGYYRRFVKEFSKIVKPLNELTAGYPPLRKRVKTTVNIVKYFNPKDLFGDRWTSACQMAFDTIVEKLTTAPILGFADPKLPYILHTDASTSGLGAALYQEQQGQKRVVAFASRGLSKCETRYPAHKLEFLALKWAVTEKFQDYLYGSPFLAVTDSNPLTYILTSAKLDATSYRWLAALSTFDFQLQYRAGKQNQDADGLSRRPHDRLPDNTSSQKELERIQQFTKRHLLESEHAHLNENTIKAICEKHLVHQVINSHSGETSPSTTLVVSLAHHPEALPESFEEEDQVGGLPIIPLLTPAEVRDMQRADTCICEVLRQIESGEKPPPSLRKELPELCLLLREWNRLEVLNGILYRKRQEGAQTHYQLVLPESLRSLALKSLHDDMGHMGVERTLDLVRKRFYWPKMSAEVEAKIRTCNRCIRRKSLPERAAPLVNIVATRPLELVCMDFLTVEPDSSNTKDILVITDHFTKYAVAVPTPNQKARTVAKSLWDHFFVHYGIPERLHSDQGPDFESRTIKELCELIGTQKIRTTPYHPRGNPVERFNRTLLNMLGTLENQKKSHWRDYVKPLVHAYNCTKNEVTGFTPYELMFGRQPRLPVDLAFGLPVNHQPGSHSEYVRNLKSQLEESYRVATENAKKTANRNKERFDKHVVDSTLKEGDRVLWKVTLTQQRQQGDQELDNIQKTTAQMKLMGMNPNLTLMNITMMVTET</sequence>
<dbReference type="InterPro" id="IPR050951">
    <property type="entry name" value="Retrovirus_Pol_polyprotein"/>
</dbReference>
<evidence type="ECO:0000313" key="8">
    <source>
        <dbReference type="Proteomes" id="UP001152622"/>
    </source>
</evidence>
<protein>
    <recommendedName>
        <fullName evidence="3">Gypsy retrotransposon integrase-like protein 1</fullName>
        <ecNumber evidence="2">3.1.26.4</ecNumber>
    </recommendedName>
</protein>
<dbReference type="FunFam" id="1.10.340.70:FF:000001">
    <property type="entry name" value="Retrovirus-related Pol polyprotein from transposon gypsy-like Protein"/>
    <property type="match status" value="1"/>
</dbReference>
<proteinExistence type="inferred from homology"/>
<keyword evidence="8" id="KW-1185">Reference proteome</keyword>
<gene>
    <name evidence="7" type="ORF">SKAU_G00385080</name>
</gene>
<dbReference type="Gene3D" id="3.10.10.10">
    <property type="entry name" value="HIV Type 1 Reverse Transcriptase, subunit A, domain 1"/>
    <property type="match status" value="1"/>
</dbReference>
<reference evidence="7" key="1">
    <citation type="journal article" date="2023" name="Science">
        <title>Genome structures resolve the early diversification of teleost fishes.</title>
        <authorList>
            <person name="Parey E."/>
            <person name="Louis A."/>
            <person name="Montfort J."/>
            <person name="Bouchez O."/>
            <person name="Roques C."/>
            <person name="Iampietro C."/>
            <person name="Lluch J."/>
            <person name="Castinel A."/>
            <person name="Donnadieu C."/>
            <person name="Desvignes T."/>
            <person name="Floi Bucao C."/>
            <person name="Jouanno E."/>
            <person name="Wen M."/>
            <person name="Mejri S."/>
            <person name="Dirks R."/>
            <person name="Jansen H."/>
            <person name="Henkel C."/>
            <person name="Chen W.J."/>
            <person name="Zahm M."/>
            <person name="Cabau C."/>
            <person name="Klopp C."/>
            <person name="Thompson A.W."/>
            <person name="Robinson-Rechavi M."/>
            <person name="Braasch I."/>
            <person name="Lecointre G."/>
            <person name="Bobe J."/>
            <person name="Postlethwait J.H."/>
            <person name="Berthelot C."/>
            <person name="Roest Crollius H."/>
            <person name="Guiguen Y."/>
        </authorList>
    </citation>
    <scope>NUCLEOTIDE SEQUENCE</scope>
    <source>
        <strain evidence="7">WJC10195</strain>
    </source>
</reference>
<dbReference type="PROSITE" id="PS50994">
    <property type="entry name" value="INTEGRASE"/>
    <property type="match status" value="1"/>
</dbReference>
<dbReference type="InterPro" id="IPR000477">
    <property type="entry name" value="RT_dom"/>
</dbReference>
<dbReference type="PANTHER" id="PTHR37984:SF15">
    <property type="entry name" value="INTEGRASE CATALYTIC DOMAIN-CONTAINING PROTEIN"/>
    <property type="match status" value="1"/>
</dbReference>
<dbReference type="PROSITE" id="PS50878">
    <property type="entry name" value="RT_POL"/>
    <property type="match status" value="1"/>
</dbReference>
<dbReference type="Proteomes" id="UP001152622">
    <property type="component" value="Chromosome 19"/>
</dbReference>
<dbReference type="Gene3D" id="3.30.420.10">
    <property type="entry name" value="Ribonuclease H-like superfamily/Ribonuclease H"/>
    <property type="match status" value="1"/>
</dbReference>
<dbReference type="FunFam" id="3.10.20.370:FF:000001">
    <property type="entry name" value="Retrovirus-related Pol polyprotein from transposon 17.6-like protein"/>
    <property type="match status" value="1"/>
</dbReference>
<dbReference type="EMBL" id="JAINUF010000019">
    <property type="protein sequence ID" value="KAJ8337288.1"/>
    <property type="molecule type" value="Genomic_DNA"/>
</dbReference>
<dbReference type="CDD" id="cd01647">
    <property type="entry name" value="RT_LTR"/>
    <property type="match status" value="1"/>
</dbReference>
<dbReference type="InterPro" id="IPR036397">
    <property type="entry name" value="RNaseH_sf"/>
</dbReference>
<evidence type="ECO:0000259" key="6">
    <source>
        <dbReference type="PROSITE" id="PS50994"/>
    </source>
</evidence>
<dbReference type="Gene3D" id="3.10.20.370">
    <property type="match status" value="1"/>
</dbReference>
<dbReference type="Gene3D" id="1.10.340.70">
    <property type="match status" value="1"/>
</dbReference>
<evidence type="ECO:0000259" key="5">
    <source>
        <dbReference type="PROSITE" id="PS50878"/>
    </source>
</evidence>
<evidence type="ECO:0000256" key="1">
    <source>
        <dbReference type="ARBA" id="ARBA00010879"/>
    </source>
</evidence>
<feature type="compositionally biased region" description="Polar residues" evidence="4">
    <location>
        <begin position="96"/>
        <end position="123"/>
    </location>
</feature>
<dbReference type="CDD" id="cd09274">
    <property type="entry name" value="RNase_HI_RT_Ty3"/>
    <property type="match status" value="1"/>
</dbReference>
<dbReference type="FunFam" id="3.30.70.270:FF:000020">
    <property type="entry name" value="Transposon Tf2-6 polyprotein-like Protein"/>
    <property type="match status" value="1"/>
</dbReference>
<feature type="domain" description="Integrase catalytic" evidence="6">
    <location>
        <begin position="1226"/>
        <end position="1383"/>
    </location>
</feature>
<dbReference type="Gene3D" id="3.30.70.270">
    <property type="match status" value="2"/>
</dbReference>
<comment type="similarity">
    <text evidence="1">Belongs to the beta type-B retroviral polymerase family. HERV class-II K(HML-2) pol subfamily.</text>
</comment>
<name>A0A9Q1ID09_SYNKA</name>
<dbReference type="Pfam" id="PF17921">
    <property type="entry name" value="Integrase_H2C2"/>
    <property type="match status" value="1"/>
</dbReference>
<dbReference type="GO" id="GO:0004523">
    <property type="term" value="F:RNA-DNA hybrid ribonuclease activity"/>
    <property type="evidence" value="ECO:0007669"/>
    <property type="project" value="UniProtKB-EC"/>
</dbReference>
<feature type="compositionally biased region" description="Basic and acidic residues" evidence="4">
    <location>
        <begin position="987"/>
        <end position="997"/>
    </location>
</feature>
<dbReference type="OrthoDB" id="441285at2759"/>
<feature type="domain" description="Reverse transcriptase" evidence="5">
    <location>
        <begin position="577"/>
        <end position="756"/>
    </location>
</feature>
<dbReference type="SUPFAM" id="SSF53098">
    <property type="entry name" value="Ribonuclease H-like"/>
    <property type="match status" value="1"/>
</dbReference>
<evidence type="ECO:0000313" key="7">
    <source>
        <dbReference type="EMBL" id="KAJ8337288.1"/>
    </source>
</evidence>
<feature type="region of interest" description="Disordered" evidence="4">
    <location>
        <begin position="68"/>
        <end position="136"/>
    </location>
</feature>
<dbReference type="EC" id="3.1.26.4" evidence="2"/>
<dbReference type="InterPro" id="IPR043502">
    <property type="entry name" value="DNA/RNA_pol_sf"/>
</dbReference>
<dbReference type="Pfam" id="PF14893">
    <property type="entry name" value="PNMA"/>
    <property type="match status" value="1"/>
</dbReference>